<keyword evidence="2" id="KW-1185">Reference proteome</keyword>
<gene>
    <name evidence="1" type="ORF">INT45_000023</name>
</gene>
<dbReference type="Proteomes" id="UP000646827">
    <property type="component" value="Unassembled WGS sequence"/>
</dbReference>
<comment type="caution">
    <text evidence="1">The sequence shown here is derived from an EMBL/GenBank/DDBJ whole genome shotgun (WGS) entry which is preliminary data.</text>
</comment>
<protein>
    <submittedName>
        <fullName evidence="1">Uncharacterized protein</fullName>
    </submittedName>
</protein>
<proteinExistence type="predicted"/>
<sequence length="107" mass="12412">MSLQYFKGLPRLNVPYVVLNPISFKLNALPKNRSRNPIKRRYWINLWNQLTQFMFNIDALCHGKDKFEPDSIVNEIPSNDSVLWIEHDLHPLLIDIIAPPPPPPSSP</sequence>
<evidence type="ECO:0000313" key="1">
    <source>
        <dbReference type="EMBL" id="KAG2218100.1"/>
    </source>
</evidence>
<dbReference type="EMBL" id="JAEPRB010000252">
    <property type="protein sequence ID" value="KAG2218100.1"/>
    <property type="molecule type" value="Genomic_DNA"/>
</dbReference>
<accession>A0A8H7RWU5</accession>
<dbReference type="AlphaFoldDB" id="A0A8H7RWU5"/>
<evidence type="ECO:0000313" key="2">
    <source>
        <dbReference type="Proteomes" id="UP000646827"/>
    </source>
</evidence>
<name>A0A8H7RWU5_9FUNG</name>
<reference evidence="1 2" key="1">
    <citation type="submission" date="2020-12" db="EMBL/GenBank/DDBJ databases">
        <title>Metabolic potential, ecology and presence of endohyphal bacteria is reflected in genomic diversity of Mucoromycotina.</title>
        <authorList>
            <person name="Muszewska A."/>
            <person name="Okrasinska A."/>
            <person name="Steczkiewicz K."/>
            <person name="Drgas O."/>
            <person name="Orlowska M."/>
            <person name="Perlinska-Lenart U."/>
            <person name="Aleksandrzak-Piekarczyk T."/>
            <person name="Szatraj K."/>
            <person name="Zielenkiewicz U."/>
            <person name="Pilsyk S."/>
            <person name="Malc E."/>
            <person name="Mieczkowski P."/>
            <person name="Kruszewska J.S."/>
            <person name="Biernat P."/>
            <person name="Pawlowska J."/>
        </authorList>
    </citation>
    <scope>NUCLEOTIDE SEQUENCE [LARGE SCALE GENOMIC DNA]</scope>
    <source>
        <strain evidence="1 2">CBS 142.35</strain>
    </source>
</reference>
<organism evidence="1 2">
    <name type="scientific">Circinella minor</name>
    <dbReference type="NCBI Taxonomy" id="1195481"/>
    <lineage>
        <taxon>Eukaryota</taxon>
        <taxon>Fungi</taxon>
        <taxon>Fungi incertae sedis</taxon>
        <taxon>Mucoromycota</taxon>
        <taxon>Mucoromycotina</taxon>
        <taxon>Mucoromycetes</taxon>
        <taxon>Mucorales</taxon>
        <taxon>Lichtheimiaceae</taxon>
        <taxon>Circinella</taxon>
    </lineage>
</organism>